<dbReference type="InterPro" id="IPR029045">
    <property type="entry name" value="ClpP/crotonase-like_dom_sf"/>
</dbReference>
<keyword evidence="3" id="KW-1185">Reference proteome</keyword>
<dbReference type="Pfam" id="PF00378">
    <property type="entry name" value="ECH_1"/>
    <property type="match status" value="1"/>
</dbReference>
<dbReference type="Proteomes" id="UP000008311">
    <property type="component" value="Unassembled WGS sequence"/>
</dbReference>
<protein>
    <recommendedName>
        <fullName evidence="4">Enoyl-CoA hydratase</fullName>
    </recommendedName>
</protein>
<feature type="compositionally biased region" description="Basic and acidic residues" evidence="1">
    <location>
        <begin position="164"/>
        <end position="173"/>
    </location>
</feature>
<feature type="compositionally biased region" description="Basic and acidic residues" evidence="1">
    <location>
        <begin position="287"/>
        <end position="307"/>
    </location>
</feature>
<evidence type="ECO:0000313" key="2">
    <source>
        <dbReference type="EMBL" id="EEF26934.1"/>
    </source>
</evidence>
<dbReference type="SUPFAM" id="SSF52096">
    <property type="entry name" value="ClpP/crotonase"/>
    <property type="match status" value="1"/>
</dbReference>
<feature type="region of interest" description="Disordered" evidence="1">
    <location>
        <begin position="82"/>
        <end position="173"/>
    </location>
</feature>
<dbReference type="PANTHER" id="PTHR43459">
    <property type="entry name" value="ENOYL-COA HYDRATASE"/>
    <property type="match status" value="1"/>
</dbReference>
<accession>B9TB27</accession>
<dbReference type="PANTHER" id="PTHR43459:SF1">
    <property type="entry name" value="EG:BACN32G11.4 PROTEIN"/>
    <property type="match status" value="1"/>
</dbReference>
<evidence type="ECO:0000256" key="1">
    <source>
        <dbReference type="SAM" id="MobiDB-lite"/>
    </source>
</evidence>
<proteinExistence type="predicted"/>
<dbReference type="InParanoid" id="B9TB27"/>
<dbReference type="InterPro" id="IPR014748">
    <property type="entry name" value="Enoyl-CoA_hydra_C"/>
</dbReference>
<evidence type="ECO:0000313" key="3">
    <source>
        <dbReference type="Proteomes" id="UP000008311"/>
    </source>
</evidence>
<feature type="region of interest" description="Disordered" evidence="1">
    <location>
        <begin position="284"/>
        <end position="307"/>
    </location>
</feature>
<dbReference type="InterPro" id="IPR001753">
    <property type="entry name" value="Enoyl-CoA_hydra/iso"/>
</dbReference>
<dbReference type="AlphaFoldDB" id="B9TB27"/>
<feature type="compositionally biased region" description="Basic residues" evidence="1">
    <location>
        <begin position="147"/>
        <end position="163"/>
    </location>
</feature>
<reference evidence="3" key="1">
    <citation type="journal article" date="2010" name="Nat. Biotechnol.">
        <title>Draft genome sequence of the oilseed species Ricinus communis.</title>
        <authorList>
            <person name="Chan A.P."/>
            <person name="Crabtree J."/>
            <person name="Zhao Q."/>
            <person name="Lorenzi H."/>
            <person name="Orvis J."/>
            <person name="Puiu D."/>
            <person name="Melake-Berhan A."/>
            <person name="Jones K.M."/>
            <person name="Redman J."/>
            <person name="Chen G."/>
            <person name="Cahoon E.B."/>
            <person name="Gedil M."/>
            <person name="Stanke M."/>
            <person name="Haas B.J."/>
            <person name="Wortman J.R."/>
            <person name="Fraser-Liggett C.M."/>
            <person name="Ravel J."/>
            <person name="Rabinowicz P.D."/>
        </authorList>
    </citation>
    <scope>NUCLEOTIDE SEQUENCE [LARGE SCALE GENOMIC DNA]</scope>
    <source>
        <strain evidence="3">cv. Hale</strain>
    </source>
</reference>
<dbReference type="EMBL" id="EQ976149">
    <property type="protein sequence ID" value="EEF26934.1"/>
    <property type="molecule type" value="Genomic_DNA"/>
</dbReference>
<evidence type="ECO:0008006" key="4">
    <source>
        <dbReference type="Google" id="ProtNLM"/>
    </source>
</evidence>
<sequence>MCSPCPLSAFRYVAAAAHIAAARFYIADPANKSAPPSRRFDSFPIFPRAEYCHVHSVQHRKRCRHRHDQPARAQERLHGRDALRVQRSPRKNRARRRRARRDHHLRGRQLLLRHGRDRNGHQRRGRCALPPATTASHGTRDPEAGQARHRRRERRGSRRRHEPRARLRPDYRRRERAFRAGVQERRPGAGCRLGLLPVASDRSGACEGSGVLRPLGKADERCTRPGVQGRADADVLSAAQALAQEYASSASMALGFAKRMFEVAATTNLEQFLDYEMQAQAVLSQSYDHKEGTSSFKEKRKPEFKGR</sequence>
<organism evidence="2 3">
    <name type="scientific">Ricinus communis</name>
    <name type="common">Castor bean</name>
    <dbReference type="NCBI Taxonomy" id="3988"/>
    <lineage>
        <taxon>Eukaryota</taxon>
        <taxon>Viridiplantae</taxon>
        <taxon>Streptophyta</taxon>
        <taxon>Embryophyta</taxon>
        <taxon>Tracheophyta</taxon>
        <taxon>Spermatophyta</taxon>
        <taxon>Magnoliopsida</taxon>
        <taxon>eudicotyledons</taxon>
        <taxon>Gunneridae</taxon>
        <taxon>Pentapetalae</taxon>
        <taxon>rosids</taxon>
        <taxon>fabids</taxon>
        <taxon>Malpighiales</taxon>
        <taxon>Euphorbiaceae</taxon>
        <taxon>Acalyphoideae</taxon>
        <taxon>Acalypheae</taxon>
        <taxon>Ricinus</taxon>
    </lineage>
</organism>
<feature type="compositionally biased region" description="Basic residues" evidence="1">
    <location>
        <begin position="87"/>
        <end position="126"/>
    </location>
</feature>
<dbReference type="Gene3D" id="1.10.12.10">
    <property type="entry name" value="Lyase 2-enoyl-coa Hydratase, Chain A, domain 2"/>
    <property type="match status" value="1"/>
</dbReference>
<name>B9TB27_RICCO</name>
<gene>
    <name evidence="2" type="ORF">RCOM_0117550</name>
</gene>